<dbReference type="AlphaFoldDB" id="A0A2Z6QPT8"/>
<dbReference type="EMBL" id="BEXD01001114">
    <property type="protein sequence ID" value="GBB92423.1"/>
    <property type="molecule type" value="Genomic_DNA"/>
</dbReference>
<feature type="compositionally biased region" description="Polar residues" evidence="1">
    <location>
        <begin position="233"/>
        <end position="243"/>
    </location>
</feature>
<gene>
    <name evidence="3" type="ORF">RCL2_002601200</name>
    <name evidence="2" type="ORF">RclHR1_02000004</name>
</gene>
<feature type="compositionally biased region" description="Polar residues" evidence="1">
    <location>
        <begin position="86"/>
        <end position="114"/>
    </location>
</feature>
<protein>
    <submittedName>
        <fullName evidence="2">Uncharacterized protein</fullName>
    </submittedName>
</protein>
<evidence type="ECO:0000256" key="1">
    <source>
        <dbReference type="SAM" id="MobiDB-lite"/>
    </source>
</evidence>
<feature type="compositionally biased region" description="Polar residues" evidence="1">
    <location>
        <begin position="135"/>
        <end position="157"/>
    </location>
</feature>
<dbReference type="Proteomes" id="UP000615446">
    <property type="component" value="Unassembled WGS sequence"/>
</dbReference>
<reference evidence="3" key="2">
    <citation type="submission" date="2019-10" db="EMBL/GenBank/DDBJ databases">
        <title>Conservation and host-specific expression of non-tandemly repeated heterogenous ribosome RNA gene in arbuscular mycorrhizal fungi.</title>
        <authorList>
            <person name="Maeda T."/>
            <person name="Kobayashi Y."/>
            <person name="Nakagawa T."/>
            <person name="Ezawa T."/>
            <person name="Yamaguchi K."/>
            <person name="Bino T."/>
            <person name="Nishimoto Y."/>
            <person name="Shigenobu S."/>
            <person name="Kawaguchi M."/>
        </authorList>
    </citation>
    <scope>NUCLEOTIDE SEQUENCE</scope>
    <source>
        <strain evidence="3">HR1</strain>
    </source>
</reference>
<dbReference type="Proteomes" id="UP000247702">
    <property type="component" value="Unassembled WGS sequence"/>
</dbReference>
<evidence type="ECO:0000313" key="4">
    <source>
        <dbReference type="Proteomes" id="UP000247702"/>
    </source>
</evidence>
<feature type="region of interest" description="Disordered" evidence="1">
    <location>
        <begin position="226"/>
        <end position="319"/>
    </location>
</feature>
<feature type="compositionally biased region" description="Acidic residues" evidence="1">
    <location>
        <begin position="246"/>
        <end position="268"/>
    </location>
</feature>
<organism evidence="2 4">
    <name type="scientific">Rhizophagus clarus</name>
    <dbReference type="NCBI Taxonomy" id="94130"/>
    <lineage>
        <taxon>Eukaryota</taxon>
        <taxon>Fungi</taxon>
        <taxon>Fungi incertae sedis</taxon>
        <taxon>Mucoromycota</taxon>
        <taxon>Glomeromycotina</taxon>
        <taxon>Glomeromycetes</taxon>
        <taxon>Glomerales</taxon>
        <taxon>Glomeraceae</taxon>
        <taxon>Rhizophagus</taxon>
    </lineage>
</organism>
<dbReference type="OrthoDB" id="2595509at2759"/>
<reference evidence="2 4" key="1">
    <citation type="submission" date="2017-11" db="EMBL/GenBank/DDBJ databases">
        <title>The genome of Rhizophagus clarus HR1 reveals common genetic basis of auxotrophy among arbuscular mycorrhizal fungi.</title>
        <authorList>
            <person name="Kobayashi Y."/>
        </authorList>
    </citation>
    <scope>NUCLEOTIDE SEQUENCE [LARGE SCALE GENOMIC DNA]</scope>
    <source>
        <strain evidence="2 4">HR1</strain>
    </source>
</reference>
<feature type="region of interest" description="Disordered" evidence="1">
    <location>
        <begin position="135"/>
        <end position="172"/>
    </location>
</feature>
<feature type="compositionally biased region" description="Polar residues" evidence="1">
    <location>
        <begin position="357"/>
        <end position="377"/>
    </location>
</feature>
<evidence type="ECO:0000313" key="3">
    <source>
        <dbReference type="EMBL" id="GES99509.1"/>
    </source>
</evidence>
<name>A0A2Z6QPT8_9GLOM</name>
<keyword evidence="4" id="KW-1185">Reference proteome</keyword>
<evidence type="ECO:0000313" key="2">
    <source>
        <dbReference type="EMBL" id="GBB92423.1"/>
    </source>
</evidence>
<dbReference type="EMBL" id="BLAL01000281">
    <property type="protein sequence ID" value="GES99509.1"/>
    <property type="molecule type" value="Genomic_DNA"/>
</dbReference>
<feature type="region of interest" description="Disordered" evidence="1">
    <location>
        <begin position="61"/>
        <end position="118"/>
    </location>
</feature>
<comment type="caution">
    <text evidence="2">The sequence shown here is derived from an EMBL/GenBank/DDBJ whole genome shotgun (WGS) entry which is preliminary data.</text>
</comment>
<accession>A0A2Z6QPT8</accession>
<feature type="region of interest" description="Disordered" evidence="1">
    <location>
        <begin position="331"/>
        <end position="377"/>
    </location>
</feature>
<sequence>MSTNRPSRHHGFRGYGAADHDRLKRSLLQPVQSWERKWQYPSNGAKGFKIMKWVKSDRKITFNDDDDDDLGSVTTPARQPIIEDTPTPTASIIQPPTEASTPQPSETEPDSTNFLRPLPHLLSIPKAPSLLREASQASFTSVSTPGETITTNNNNTPHDIESSVGNSPEMEDEEEPMEDIITSQQMFQKNDKANDDNMEFKEKTKQVNDNINISNIYNKQTSISSGIFDKNQGKSTNNYNERVNQNEEDDDDDDDDDVDDDEEDEEEYMVQNDEYIVVRNENYNGPTEEYDGQGEDYDHVEDYSGNIDDDDDYDYGERADEYGNQASNEYNRQANNDYNNQTNNNYVNQANNDYSNQPNNNFDNQTSNDFDNQANNNYDRTNEYRINEYNTRNSEFGSTGEYEDNEYLGRTSEFGGQNEDEYEEALSDFDKQPNEYTDLHIKFEEQQSNIQSQISEYPSSQNPYQEHEVIDFMKHDKEKDVQENNIEQGQFNLDVFTKNIQDS</sequence>
<feature type="compositionally biased region" description="Low complexity" evidence="1">
    <location>
        <begin position="331"/>
        <end position="356"/>
    </location>
</feature>
<feature type="region of interest" description="Disordered" evidence="1">
    <location>
        <begin position="1"/>
        <end position="23"/>
    </location>
</feature>
<proteinExistence type="predicted"/>
<feature type="compositionally biased region" description="Basic residues" evidence="1">
    <location>
        <begin position="1"/>
        <end position="12"/>
    </location>
</feature>